<dbReference type="EMBL" id="CP034457">
    <property type="protein sequence ID" value="QBM87975.1"/>
    <property type="molecule type" value="Genomic_DNA"/>
</dbReference>
<accession>A0A4P6XN03</accession>
<keyword evidence="1" id="KW-0472">Membrane</keyword>
<keyword evidence="3" id="KW-1185">Reference proteome</keyword>
<feature type="transmembrane region" description="Helical" evidence="1">
    <location>
        <begin position="37"/>
        <end position="59"/>
    </location>
</feature>
<gene>
    <name evidence="2" type="ORF">METSCH_B11890</name>
</gene>
<evidence type="ECO:0000313" key="3">
    <source>
        <dbReference type="Proteomes" id="UP000292447"/>
    </source>
</evidence>
<proteinExistence type="predicted"/>
<keyword evidence="1" id="KW-0812">Transmembrane</keyword>
<reference evidence="3" key="1">
    <citation type="submission" date="2019-03" db="EMBL/GenBank/DDBJ databases">
        <title>Snf2 controls pulcherriminic acid biosynthesis and connects pigmentation and antifungal activity of the yeast Metschnikowia pulcherrima.</title>
        <authorList>
            <person name="Gore-Lloyd D."/>
            <person name="Sumann I."/>
            <person name="Brachmann A.O."/>
            <person name="Schneeberger K."/>
            <person name="Ortiz-Merino R.A."/>
            <person name="Moreno-Beltran M."/>
            <person name="Schlaefli M."/>
            <person name="Kirner P."/>
            <person name="Santos Kron A."/>
            <person name="Wolfe K.H."/>
            <person name="Piel J."/>
            <person name="Ahrens C.H."/>
            <person name="Henk D."/>
            <person name="Freimoser F.M."/>
        </authorList>
    </citation>
    <scope>NUCLEOTIDE SEQUENCE [LARGE SCALE GENOMIC DNA]</scope>
    <source>
        <strain evidence="3">APC 1.2</strain>
    </source>
</reference>
<evidence type="ECO:0000313" key="2">
    <source>
        <dbReference type="EMBL" id="QBM87975.1"/>
    </source>
</evidence>
<sequence length="112" mass="12795">MSSQKKQKKTNKNTLEMAQIRRQSKQERISKARAAKASVLTGLTVAFFLVYCYHVWWAVSAFYQNRFGSMFSNLMIIVGGLALNGYVCVKFLLFCETKLLSDGIDADHKKYI</sequence>
<keyword evidence="1" id="KW-1133">Transmembrane helix</keyword>
<dbReference type="AlphaFoldDB" id="A0A4P6XN03"/>
<feature type="transmembrane region" description="Helical" evidence="1">
    <location>
        <begin position="71"/>
        <end position="93"/>
    </location>
</feature>
<name>A0A4P6XN03_9ASCO</name>
<organism evidence="2 3">
    <name type="scientific">Metschnikowia aff. pulcherrima</name>
    <dbReference type="NCBI Taxonomy" id="2163413"/>
    <lineage>
        <taxon>Eukaryota</taxon>
        <taxon>Fungi</taxon>
        <taxon>Dikarya</taxon>
        <taxon>Ascomycota</taxon>
        <taxon>Saccharomycotina</taxon>
        <taxon>Pichiomycetes</taxon>
        <taxon>Metschnikowiaceae</taxon>
        <taxon>Metschnikowia</taxon>
    </lineage>
</organism>
<dbReference type="Proteomes" id="UP000292447">
    <property type="component" value="Chromosome II"/>
</dbReference>
<evidence type="ECO:0000256" key="1">
    <source>
        <dbReference type="SAM" id="Phobius"/>
    </source>
</evidence>
<protein>
    <submittedName>
        <fullName evidence="2">Uncharacterized protein</fullName>
    </submittedName>
</protein>